<gene>
    <name evidence="8" type="ORF">BJ085DRAFT_39110</name>
</gene>
<keyword evidence="3" id="KW-0804">Transcription</keyword>
<dbReference type="Proteomes" id="UP000268162">
    <property type="component" value="Unassembled WGS sequence"/>
</dbReference>
<dbReference type="PANTHER" id="PTHR10535">
    <property type="entry name" value="DNA-DIRECTED RNA POLYMERASES I, II, AND III SUBUNIT RPABC1"/>
    <property type="match status" value="1"/>
</dbReference>
<dbReference type="InterPro" id="IPR000783">
    <property type="entry name" value="RNA_pol_subH/Rpb5_C"/>
</dbReference>
<dbReference type="GO" id="GO:0005665">
    <property type="term" value="C:RNA polymerase II, core complex"/>
    <property type="evidence" value="ECO:0007669"/>
    <property type="project" value="TreeGrafter"/>
</dbReference>
<dbReference type="HAMAP" id="MF_00025">
    <property type="entry name" value="RNApol_Rpo5_RPB5"/>
    <property type="match status" value="1"/>
</dbReference>
<evidence type="ECO:0000256" key="5">
    <source>
        <dbReference type="ARBA" id="ARBA00025765"/>
    </source>
</evidence>
<dbReference type="GO" id="GO:0006362">
    <property type="term" value="P:transcription elongation by RNA polymerase I"/>
    <property type="evidence" value="ECO:0007669"/>
    <property type="project" value="TreeGrafter"/>
</dbReference>
<dbReference type="PANTHER" id="PTHR10535:SF0">
    <property type="entry name" value="DNA-DIRECTED RNA POLYMERASES I, II, AND III SUBUNIT RPABC1"/>
    <property type="match status" value="1"/>
</dbReference>
<dbReference type="GO" id="GO:0003899">
    <property type="term" value="F:DNA-directed RNA polymerase activity"/>
    <property type="evidence" value="ECO:0007669"/>
    <property type="project" value="InterPro"/>
</dbReference>
<dbReference type="SUPFAM" id="SSF55287">
    <property type="entry name" value="RPB5-like RNA polymerase subunit"/>
    <property type="match status" value="1"/>
</dbReference>
<protein>
    <recommendedName>
        <fullName evidence="2">DNA-directed RNA polymerases I, II, and III subunit RPABC1</fullName>
    </recommendedName>
</protein>
<dbReference type="SUPFAM" id="SSF53036">
    <property type="entry name" value="Eukaryotic RPB5 N-terminal domain"/>
    <property type="match status" value="1"/>
</dbReference>
<evidence type="ECO:0000259" key="6">
    <source>
        <dbReference type="Pfam" id="PF01191"/>
    </source>
</evidence>
<dbReference type="AlphaFoldDB" id="A0A4P9ZMA2"/>
<dbReference type="FunFam" id="3.40.1340.10:FF:000001">
    <property type="entry name" value="DNA-directed RNA polymerases I, II, and III subunit RPABC1"/>
    <property type="match status" value="1"/>
</dbReference>
<dbReference type="FunFam" id="3.90.940.20:FF:000001">
    <property type="entry name" value="DNA-directed RNA polymerases I, II, and III subunit RPABC1"/>
    <property type="match status" value="1"/>
</dbReference>
<comment type="similarity">
    <text evidence="5">Belongs to the archaeal Rpo5/eukaryotic RPB5 RNA polymerase subunit family.</text>
</comment>
<evidence type="ECO:0000259" key="7">
    <source>
        <dbReference type="Pfam" id="PF03871"/>
    </source>
</evidence>
<dbReference type="InterPro" id="IPR005571">
    <property type="entry name" value="RNA_pol_Rpb5_N"/>
</dbReference>
<evidence type="ECO:0000256" key="2">
    <source>
        <dbReference type="ARBA" id="ARBA00020809"/>
    </source>
</evidence>
<dbReference type="GO" id="GO:0042797">
    <property type="term" value="P:tRNA transcription by RNA polymerase III"/>
    <property type="evidence" value="ECO:0007669"/>
    <property type="project" value="TreeGrafter"/>
</dbReference>
<dbReference type="InterPro" id="IPR035913">
    <property type="entry name" value="RPB5-like_sf"/>
</dbReference>
<evidence type="ECO:0000313" key="8">
    <source>
        <dbReference type="EMBL" id="RKP34268.1"/>
    </source>
</evidence>
<dbReference type="GO" id="GO:0005666">
    <property type="term" value="C:RNA polymerase III complex"/>
    <property type="evidence" value="ECO:0007669"/>
    <property type="project" value="TreeGrafter"/>
</dbReference>
<dbReference type="InterPro" id="IPR036710">
    <property type="entry name" value="RNA_pol_Rpb5_N_sf"/>
</dbReference>
<name>A0A4P9ZMA2_9FUNG</name>
<evidence type="ECO:0000256" key="1">
    <source>
        <dbReference type="ARBA" id="ARBA00004123"/>
    </source>
</evidence>
<reference evidence="9" key="1">
    <citation type="journal article" date="2018" name="Nat. Microbiol.">
        <title>Leveraging single-cell genomics to expand the fungal tree of life.</title>
        <authorList>
            <person name="Ahrendt S.R."/>
            <person name="Quandt C.A."/>
            <person name="Ciobanu D."/>
            <person name="Clum A."/>
            <person name="Salamov A."/>
            <person name="Andreopoulos B."/>
            <person name="Cheng J.F."/>
            <person name="Woyke T."/>
            <person name="Pelin A."/>
            <person name="Henrissat B."/>
            <person name="Reynolds N.K."/>
            <person name="Benny G.L."/>
            <person name="Smith M.E."/>
            <person name="James T.Y."/>
            <person name="Grigoriev I.V."/>
        </authorList>
    </citation>
    <scope>NUCLEOTIDE SEQUENCE [LARGE SCALE GENOMIC DNA]</scope>
    <source>
        <strain evidence="9">RSA 468</strain>
    </source>
</reference>
<dbReference type="Gene3D" id="3.40.1340.10">
    <property type="entry name" value="RNA polymerase, Rpb5, N-terminal domain"/>
    <property type="match status" value="1"/>
</dbReference>
<proteinExistence type="inferred from homology"/>
<dbReference type="PIRSF" id="PIRSF000747">
    <property type="entry name" value="RPB5"/>
    <property type="match status" value="1"/>
</dbReference>
<dbReference type="GO" id="GO:0005736">
    <property type="term" value="C:RNA polymerase I complex"/>
    <property type="evidence" value="ECO:0007669"/>
    <property type="project" value="TreeGrafter"/>
</dbReference>
<dbReference type="InterPro" id="IPR014381">
    <property type="entry name" value="Arch_Rpo5/euc_Rpb5"/>
</dbReference>
<dbReference type="Gene3D" id="3.90.940.20">
    <property type="entry name" value="RPB5-like RNA polymerase subunit"/>
    <property type="match status" value="1"/>
</dbReference>
<sequence length="209" mass="24621">MDSYDSREVPRLWRVNRTIHEMMSDRGYLVGQSELTMPLEQFQQAHAPGGKVDRTTLTFLVQKRDDPSDQIFVFFPDDTSLGVAPIRKYCERMISQNVQKGVVIYVKNLTSAAVKIMDQMRDKYRFEFFKEAELMVNITRHRLVPKHEILTPEEKRTLLHRYRLKETQLPRIQNTDPVARYYGLDRGQVVKITRASETAGRYLTYRLCM</sequence>
<evidence type="ECO:0000313" key="9">
    <source>
        <dbReference type="Proteomes" id="UP000268162"/>
    </source>
</evidence>
<feature type="domain" description="RNA polymerase Rpb5 N-terminal" evidence="7">
    <location>
        <begin position="7"/>
        <end position="93"/>
    </location>
</feature>
<dbReference type="EMBL" id="ML003278">
    <property type="protein sequence ID" value="RKP34268.1"/>
    <property type="molecule type" value="Genomic_DNA"/>
</dbReference>
<dbReference type="OrthoDB" id="248779at2759"/>
<dbReference type="GO" id="GO:0006366">
    <property type="term" value="P:transcription by RNA polymerase II"/>
    <property type="evidence" value="ECO:0007669"/>
    <property type="project" value="TreeGrafter"/>
</dbReference>
<evidence type="ECO:0000256" key="4">
    <source>
        <dbReference type="ARBA" id="ARBA00023242"/>
    </source>
</evidence>
<comment type="subcellular location">
    <subcellularLocation>
        <location evidence="1">Nucleus</location>
    </subcellularLocation>
</comment>
<feature type="domain" description="RNA polymerase subunit H/Rpb5 C-terminal" evidence="6">
    <location>
        <begin position="136"/>
        <end position="208"/>
    </location>
</feature>
<evidence type="ECO:0000256" key="3">
    <source>
        <dbReference type="ARBA" id="ARBA00023163"/>
    </source>
</evidence>
<organism evidence="8 9">
    <name type="scientific">Dimargaris cristalligena</name>
    <dbReference type="NCBI Taxonomy" id="215637"/>
    <lineage>
        <taxon>Eukaryota</taxon>
        <taxon>Fungi</taxon>
        <taxon>Fungi incertae sedis</taxon>
        <taxon>Zoopagomycota</taxon>
        <taxon>Kickxellomycotina</taxon>
        <taxon>Dimargaritomycetes</taxon>
        <taxon>Dimargaritales</taxon>
        <taxon>Dimargaritaceae</taxon>
        <taxon>Dimargaris</taxon>
    </lineage>
</organism>
<dbReference type="Pfam" id="PF01191">
    <property type="entry name" value="RNA_pol_Rpb5_C"/>
    <property type="match status" value="1"/>
</dbReference>
<keyword evidence="9" id="KW-1185">Reference proteome</keyword>
<dbReference type="Pfam" id="PF03871">
    <property type="entry name" value="RNA_pol_Rpb5_N"/>
    <property type="match status" value="1"/>
</dbReference>
<dbReference type="NCBIfam" id="NF007129">
    <property type="entry name" value="PRK09570.1"/>
    <property type="match status" value="1"/>
</dbReference>
<accession>A0A4P9ZMA2</accession>
<dbReference type="GO" id="GO:0003677">
    <property type="term" value="F:DNA binding"/>
    <property type="evidence" value="ECO:0007669"/>
    <property type="project" value="InterPro"/>
</dbReference>
<dbReference type="STRING" id="215637.A0A4P9ZMA2"/>
<keyword evidence="4" id="KW-0539">Nucleus</keyword>